<dbReference type="PATRIC" id="fig|1303.87.peg.1534"/>
<evidence type="ECO:0000313" key="2">
    <source>
        <dbReference type="Proteomes" id="UP000072989"/>
    </source>
</evidence>
<evidence type="ECO:0000313" key="1">
    <source>
        <dbReference type="EMBL" id="KXU14903.1"/>
    </source>
</evidence>
<accession>A0A139RJG2</accession>
<gene>
    <name evidence="1" type="ORF">SORDD17_01271</name>
</gene>
<protein>
    <submittedName>
        <fullName evidence="1">Uncharacterized protein</fullName>
    </submittedName>
</protein>
<organism evidence="1 2">
    <name type="scientific">Streptococcus oralis</name>
    <dbReference type="NCBI Taxonomy" id="1303"/>
    <lineage>
        <taxon>Bacteria</taxon>
        <taxon>Bacillati</taxon>
        <taxon>Bacillota</taxon>
        <taxon>Bacilli</taxon>
        <taxon>Lactobacillales</taxon>
        <taxon>Streptococcaceae</taxon>
        <taxon>Streptococcus</taxon>
    </lineage>
</organism>
<sequence>MFVAFIWFGSSFVTVGVDSAQESVQERTLKEDLGDFRLKADPEDAMILGKFYNNKGYYIIVYNGTTKAPELFQVDFSEWQYMRTGESY</sequence>
<name>A0A139RJG2_STROR</name>
<dbReference type="Proteomes" id="UP000072989">
    <property type="component" value="Unassembled WGS sequence"/>
</dbReference>
<dbReference type="EMBL" id="LQZE01000281">
    <property type="protein sequence ID" value="KXU14903.1"/>
    <property type="molecule type" value="Genomic_DNA"/>
</dbReference>
<proteinExistence type="predicted"/>
<dbReference type="AlphaFoldDB" id="A0A139RJG2"/>
<reference evidence="1 2" key="1">
    <citation type="submission" date="2016-01" db="EMBL/GenBank/DDBJ databases">
        <title>Highly variable Streptococcus oralis are common among viridans streptococci isolated from primates.</title>
        <authorList>
            <person name="Denapaite D."/>
            <person name="Rieger M."/>
            <person name="Koendgen S."/>
            <person name="Brueckner R."/>
            <person name="Ochigava I."/>
            <person name="Kappeler P."/>
            <person name="Maetz-Rensing K."/>
            <person name="Leendertz F."/>
            <person name="Hakenbeck R."/>
        </authorList>
    </citation>
    <scope>NUCLEOTIDE SEQUENCE [LARGE SCALE GENOMIC DNA]</scope>
    <source>
        <strain evidence="1 2">DD17</strain>
    </source>
</reference>
<comment type="caution">
    <text evidence="1">The sequence shown here is derived from an EMBL/GenBank/DDBJ whole genome shotgun (WGS) entry which is preliminary data.</text>
</comment>